<keyword evidence="6 8" id="KW-0472">Membrane</keyword>
<dbReference type="HAMAP" id="MF_01521">
    <property type="entry name" value="MntP_pump"/>
    <property type="match status" value="1"/>
</dbReference>
<feature type="transmembrane region" description="Helical" evidence="8">
    <location>
        <begin position="67"/>
        <end position="85"/>
    </location>
</feature>
<evidence type="ECO:0000256" key="7">
    <source>
        <dbReference type="ARBA" id="ARBA00023211"/>
    </source>
</evidence>
<feature type="transmembrane region" description="Helical" evidence="8">
    <location>
        <begin position="36"/>
        <end position="55"/>
    </location>
</feature>
<evidence type="ECO:0000313" key="9">
    <source>
        <dbReference type="EMBL" id="DAB38428.1"/>
    </source>
</evidence>
<evidence type="ECO:0000256" key="1">
    <source>
        <dbReference type="ARBA" id="ARBA00022448"/>
    </source>
</evidence>
<comment type="function">
    <text evidence="8">Probably functions as a manganese efflux pump.</text>
</comment>
<feature type="transmembrane region" description="Helical" evidence="8">
    <location>
        <begin position="105"/>
        <end position="125"/>
    </location>
</feature>
<keyword evidence="2 8" id="KW-1003">Cell membrane</keyword>
<keyword evidence="4 8" id="KW-1133">Transmembrane helix</keyword>
<dbReference type="EMBL" id="DLUI01000084">
    <property type="protein sequence ID" value="DAB38428.1"/>
    <property type="molecule type" value="Genomic_DNA"/>
</dbReference>
<evidence type="ECO:0000256" key="6">
    <source>
        <dbReference type="ARBA" id="ARBA00023136"/>
    </source>
</evidence>
<evidence type="ECO:0000313" key="10">
    <source>
        <dbReference type="Proteomes" id="UP000228859"/>
    </source>
</evidence>
<evidence type="ECO:0000256" key="3">
    <source>
        <dbReference type="ARBA" id="ARBA00022692"/>
    </source>
</evidence>
<dbReference type="RefSeq" id="WP_299803071.1">
    <property type="nucleotide sequence ID" value="NZ_DLUI01000084.1"/>
</dbReference>
<comment type="caution">
    <text evidence="9">The sequence shown here is derived from an EMBL/GenBank/DDBJ whole genome shotgun (WGS) entry which is preliminary data.</text>
</comment>
<feature type="transmembrane region" description="Helical" evidence="8">
    <location>
        <begin position="132"/>
        <end position="150"/>
    </location>
</feature>
<evidence type="ECO:0000256" key="4">
    <source>
        <dbReference type="ARBA" id="ARBA00022989"/>
    </source>
</evidence>
<evidence type="ECO:0000256" key="2">
    <source>
        <dbReference type="ARBA" id="ARBA00022475"/>
    </source>
</evidence>
<reference evidence="9 10" key="1">
    <citation type="journal article" date="2017" name="Front. Microbiol.">
        <title>Comparative Genomic Analysis of the Class Epsilonproteobacteria and Proposed Reclassification to Epsilonbacteraeota (phyl. nov.).</title>
        <authorList>
            <person name="Waite D.W."/>
            <person name="Vanwonterghem I."/>
            <person name="Rinke C."/>
            <person name="Parks D.H."/>
            <person name="Zhang Y."/>
            <person name="Takai K."/>
            <person name="Sievert S.M."/>
            <person name="Simon J."/>
            <person name="Campbell B.J."/>
            <person name="Hanson T.E."/>
            <person name="Woyke T."/>
            <person name="Klotz M.G."/>
            <person name="Hugenholtz P."/>
        </authorList>
    </citation>
    <scope>NUCLEOTIDE SEQUENCE [LARGE SCALE GENOMIC DNA]</scope>
    <source>
        <strain evidence="9">UBA12443</strain>
    </source>
</reference>
<keyword evidence="1 8" id="KW-0813">Transport</keyword>
<dbReference type="GO" id="GO:0005886">
    <property type="term" value="C:plasma membrane"/>
    <property type="evidence" value="ECO:0007669"/>
    <property type="project" value="UniProtKB-SubCell"/>
</dbReference>
<gene>
    <name evidence="8" type="primary">mntP</name>
    <name evidence="9" type="ORF">CFH83_06015</name>
</gene>
<dbReference type="InterPro" id="IPR003810">
    <property type="entry name" value="Mntp/YtaF"/>
</dbReference>
<proteinExistence type="inferred from homology"/>
<comment type="subcellular location">
    <subcellularLocation>
        <location evidence="8">Cell membrane</location>
        <topology evidence="8">Multi-pass membrane protein</topology>
    </subcellularLocation>
</comment>
<dbReference type="PANTHER" id="PTHR35529">
    <property type="entry name" value="MANGANESE EFFLUX PUMP MNTP-RELATED"/>
    <property type="match status" value="1"/>
</dbReference>
<protein>
    <recommendedName>
        <fullName evidence="8">Putative manganese efflux pump MntP</fullName>
    </recommendedName>
</protein>
<dbReference type="Proteomes" id="UP000228859">
    <property type="component" value="Unassembled WGS sequence"/>
</dbReference>
<evidence type="ECO:0000256" key="5">
    <source>
        <dbReference type="ARBA" id="ARBA00023065"/>
    </source>
</evidence>
<dbReference type="Pfam" id="PF02659">
    <property type="entry name" value="Mntp"/>
    <property type="match status" value="1"/>
</dbReference>
<evidence type="ECO:0000256" key="8">
    <source>
        <dbReference type="HAMAP-Rule" id="MF_01521"/>
    </source>
</evidence>
<organism evidence="9 10">
    <name type="scientific">Sulfuricurvum kujiense</name>
    <dbReference type="NCBI Taxonomy" id="148813"/>
    <lineage>
        <taxon>Bacteria</taxon>
        <taxon>Pseudomonadati</taxon>
        <taxon>Campylobacterota</taxon>
        <taxon>Epsilonproteobacteria</taxon>
        <taxon>Campylobacterales</taxon>
        <taxon>Sulfurimonadaceae</taxon>
        <taxon>Sulfuricurvum</taxon>
    </lineage>
</organism>
<keyword evidence="3 8" id="KW-0812">Transmembrane</keyword>
<keyword evidence="5 8" id="KW-0406">Ion transport</keyword>
<dbReference type="GO" id="GO:0005384">
    <property type="term" value="F:manganese ion transmembrane transporter activity"/>
    <property type="evidence" value="ECO:0007669"/>
    <property type="project" value="UniProtKB-UniRule"/>
</dbReference>
<comment type="caution">
    <text evidence="8">Lacks conserved residue(s) required for the propagation of feature annotation.</text>
</comment>
<sequence>MNETLLILAVALAMDSVAVSIAIGSKYKDLLLSKAFFTAAVFGFFQGAMPLAGYFIGISFAEYVQAFDHWIAFVLLVGLGGKMLYEAYQNEFDEEVTDLSAKTLITLGIATSIDAMAIGVTFAFLQTDIYSAAGVIALVTFVLCVAAVYVGKKLGSLLESKAEMLGGLILIGLGTKILLEHLEVM</sequence>
<name>A0A2D3WDD1_9BACT</name>
<keyword evidence="7 8" id="KW-0464">Manganese</keyword>
<accession>A0A2D3WDD1</accession>
<dbReference type="AlphaFoldDB" id="A0A2D3WDD1"/>
<comment type="similarity">
    <text evidence="8">Belongs to the MntP (TC 9.B.29) family.</text>
</comment>
<dbReference type="PANTHER" id="PTHR35529:SF1">
    <property type="entry name" value="MANGANESE EFFLUX PUMP MNTP-RELATED"/>
    <property type="match status" value="1"/>
</dbReference>
<dbReference type="InterPro" id="IPR022929">
    <property type="entry name" value="Put_MntP"/>
</dbReference>